<comment type="similarity">
    <text evidence="2 5">Belongs to the DegT/DnrJ/EryC1 family.</text>
</comment>
<dbReference type="InterPro" id="IPR015424">
    <property type="entry name" value="PyrdxlP-dep_Trfase"/>
</dbReference>
<dbReference type="Pfam" id="PF01041">
    <property type="entry name" value="DegT_DnrJ_EryC1"/>
    <property type="match status" value="1"/>
</dbReference>
<dbReference type="RefSeq" id="WP_011243745.1">
    <property type="nucleotide sequence ID" value="NC_006576.1"/>
</dbReference>
<evidence type="ECO:0000256" key="5">
    <source>
        <dbReference type="RuleBase" id="RU004508"/>
    </source>
</evidence>
<sequence>MCSSSECPVTSIPAFNLTEQYRRIGAELETATAKVLASGGYIGGQTVADFEAAFAAAMGVTEAVGCNSGTDALHLALRALDIGPGDEVITSPFTFFASAEAISLAGATPVLVDIEPQFFNLDYRQIEAAITPRTKAIIPVHLFGHPAAMSEIMAIARAHNLRVIEDCAQATGATWQGQPVGSFGDCGCFSFYPTKNLGACGDGGLVTTKNPEVADRLRSLRQHGMRVRYYHDEIGLNSRLDALQAVILSIKLRYLDEWNQQRQAIAQRYGEAIAAIPGLVAPSVHADAVHVWHQYTVRVQACGDRSRCVSHPCDRQGLCRDWLQQQLQAQGIGSMIYYPVPVHLQQAYSQLGYKTGDFPEAERAAQEVLSLPMFPELNEDDQARVITALKDLAIAAVQS</sequence>
<name>A0A0H3K324_SYNP6</name>
<dbReference type="InterPro" id="IPR000653">
    <property type="entry name" value="DegT/StrS_aminotransferase"/>
</dbReference>
<evidence type="ECO:0000313" key="7">
    <source>
        <dbReference type="Proteomes" id="UP000001175"/>
    </source>
</evidence>
<dbReference type="CDD" id="cd00616">
    <property type="entry name" value="AHBA_syn"/>
    <property type="match status" value="1"/>
</dbReference>
<feature type="active site" description="Proton acceptor" evidence="3">
    <location>
        <position position="195"/>
    </location>
</feature>
<accession>A0A0H3K324</accession>
<evidence type="ECO:0000313" key="6">
    <source>
        <dbReference type="EMBL" id="BAD79623.1"/>
    </source>
</evidence>
<dbReference type="SUPFAM" id="SSF53383">
    <property type="entry name" value="PLP-dependent transferases"/>
    <property type="match status" value="1"/>
</dbReference>
<evidence type="ECO:0000256" key="1">
    <source>
        <dbReference type="ARBA" id="ARBA00022898"/>
    </source>
</evidence>
<dbReference type="Proteomes" id="UP000001175">
    <property type="component" value="Chromosome"/>
</dbReference>
<dbReference type="AlphaFoldDB" id="A0A0H3K324"/>
<dbReference type="PANTHER" id="PTHR30244">
    <property type="entry name" value="TRANSAMINASE"/>
    <property type="match status" value="1"/>
</dbReference>
<dbReference type="FunFam" id="3.40.640.10:FF:000089">
    <property type="entry name" value="Aminotransferase, DegT/DnrJ/EryC1/StrS family"/>
    <property type="match status" value="1"/>
</dbReference>
<reference evidence="6 7" key="1">
    <citation type="journal article" date="2007" name="Photosyn. Res.">
        <title>Complete nucleotide sequence of the freshwater unicellular cyanobacterium Synechococcus elongatus PCC 6301 chromosome: gene content and organization.</title>
        <authorList>
            <person name="Sugita C."/>
            <person name="Ogata K."/>
            <person name="Shikata M."/>
            <person name="Jikuya H."/>
            <person name="Takano J."/>
            <person name="Furumichi M."/>
            <person name="Kanehisa M."/>
            <person name="Omata T."/>
            <person name="Sugiura M."/>
            <person name="Sugita M."/>
        </authorList>
    </citation>
    <scope>NUCLEOTIDE SEQUENCE [LARGE SCALE GENOMIC DNA]</scope>
    <source>
        <strain evidence="7">ATCC 27144 / PCC 6301 / SAUG 1402/1</strain>
    </source>
</reference>
<keyword evidence="1 4" id="KW-0663">Pyridoxal phosphate</keyword>
<dbReference type="GO" id="GO:0030170">
    <property type="term" value="F:pyridoxal phosphate binding"/>
    <property type="evidence" value="ECO:0007669"/>
    <property type="project" value="UniProtKB-ARBA"/>
</dbReference>
<dbReference type="KEGG" id="syc:syc1433_d"/>
<organism evidence="6 7">
    <name type="scientific">Synechococcus sp. (strain ATCC 27144 / PCC 6301 / SAUG 1402/1)</name>
    <name type="common">Anacystis nidulans</name>
    <dbReference type="NCBI Taxonomy" id="269084"/>
    <lineage>
        <taxon>Bacteria</taxon>
        <taxon>Bacillati</taxon>
        <taxon>Cyanobacteriota</taxon>
        <taxon>Cyanophyceae</taxon>
        <taxon>Synechococcales</taxon>
        <taxon>Synechococcaceae</taxon>
        <taxon>Synechococcus</taxon>
    </lineage>
</organism>
<evidence type="ECO:0000256" key="2">
    <source>
        <dbReference type="ARBA" id="ARBA00037999"/>
    </source>
</evidence>
<proteinExistence type="inferred from homology"/>
<dbReference type="PANTHER" id="PTHR30244:SF36">
    <property type="entry name" value="3-OXO-GLUCOSE-6-PHOSPHATE:GLUTAMATE AMINOTRANSFERASE"/>
    <property type="match status" value="1"/>
</dbReference>
<gene>
    <name evidence="6" type="primary">degT</name>
    <name evidence="6" type="ordered locus">syc1433_d</name>
</gene>
<dbReference type="eggNOG" id="COG0399">
    <property type="taxonomic scope" value="Bacteria"/>
</dbReference>
<evidence type="ECO:0000256" key="4">
    <source>
        <dbReference type="PIRSR" id="PIRSR000390-2"/>
    </source>
</evidence>
<dbReference type="GeneID" id="72428879"/>
<dbReference type="InterPro" id="IPR015421">
    <property type="entry name" value="PyrdxlP-dep_Trfase_major"/>
</dbReference>
<dbReference type="Gene3D" id="3.90.1150.10">
    <property type="entry name" value="Aspartate Aminotransferase, domain 1"/>
    <property type="match status" value="1"/>
</dbReference>
<dbReference type="GO" id="GO:0000271">
    <property type="term" value="P:polysaccharide biosynthetic process"/>
    <property type="evidence" value="ECO:0007669"/>
    <property type="project" value="TreeGrafter"/>
</dbReference>
<protein>
    <submittedName>
        <fullName evidence="6">Pleiotropic regulatory protein homolog</fullName>
    </submittedName>
</protein>
<dbReference type="InterPro" id="IPR015422">
    <property type="entry name" value="PyrdxlP-dep_Trfase_small"/>
</dbReference>
<dbReference type="PIRSF" id="PIRSF000390">
    <property type="entry name" value="PLP_StrS"/>
    <property type="match status" value="1"/>
</dbReference>
<dbReference type="GO" id="GO:0008483">
    <property type="term" value="F:transaminase activity"/>
    <property type="evidence" value="ECO:0007669"/>
    <property type="project" value="TreeGrafter"/>
</dbReference>
<dbReference type="EMBL" id="AP008231">
    <property type="protein sequence ID" value="BAD79623.1"/>
    <property type="molecule type" value="Genomic_DNA"/>
</dbReference>
<dbReference type="Gene3D" id="3.40.640.10">
    <property type="entry name" value="Type I PLP-dependent aspartate aminotransferase-like (Major domain)"/>
    <property type="match status" value="1"/>
</dbReference>
<feature type="modified residue" description="N6-(pyridoxal phosphate)lysine" evidence="4">
    <location>
        <position position="195"/>
    </location>
</feature>
<evidence type="ECO:0000256" key="3">
    <source>
        <dbReference type="PIRSR" id="PIRSR000390-1"/>
    </source>
</evidence>